<name>A0A4Z1DYJ4_9STRE</name>
<accession>A0A4Z1DYJ4</accession>
<dbReference type="SUPFAM" id="SSF47413">
    <property type="entry name" value="lambda repressor-like DNA-binding domains"/>
    <property type="match status" value="1"/>
</dbReference>
<dbReference type="CDD" id="cd06529">
    <property type="entry name" value="S24_LexA-like"/>
    <property type="match status" value="1"/>
</dbReference>
<comment type="caution">
    <text evidence="5">The sequence shown here is derived from an EMBL/GenBank/DDBJ whole genome shotgun (WGS) entry which is preliminary data.</text>
</comment>
<evidence type="ECO:0000256" key="1">
    <source>
        <dbReference type="ARBA" id="ARBA00023015"/>
    </source>
</evidence>
<dbReference type="Proteomes" id="UP000297986">
    <property type="component" value="Unassembled WGS sequence"/>
</dbReference>
<proteinExistence type="predicted"/>
<organism evidence="5 6">
    <name type="scientific">Streptococcus rubneri</name>
    <dbReference type="NCBI Taxonomy" id="1234680"/>
    <lineage>
        <taxon>Bacteria</taxon>
        <taxon>Bacillati</taxon>
        <taxon>Bacillota</taxon>
        <taxon>Bacilli</taxon>
        <taxon>Lactobacillales</taxon>
        <taxon>Streptococcaceae</taxon>
        <taxon>Streptococcus</taxon>
    </lineage>
</organism>
<dbReference type="InterPro" id="IPR001387">
    <property type="entry name" value="Cro/C1-type_HTH"/>
</dbReference>
<protein>
    <submittedName>
        <fullName evidence="5">XRE family transcriptional regulator</fullName>
    </submittedName>
</protein>
<dbReference type="PANTHER" id="PTHR40661">
    <property type="match status" value="1"/>
</dbReference>
<reference evidence="5 6" key="1">
    <citation type="submission" date="2019-04" db="EMBL/GenBank/DDBJ databases">
        <title>Genome sequencing of Streptococcus rubneri DSM 26920(T).</title>
        <authorList>
            <person name="Kook J.-K."/>
            <person name="Park S.-N."/>
            <person name="Lim Y.K."/>
        </authorList>
    </citation>
    <scope>NUCLEOTIDE SEQUENCE [LARGE SCALE GENOMIC DNA]</scope>
    <source>
        <strain evidence="5 6">DSM 26920</strain>
    </source>
</reference>
<dbReference type="OrthoDB" id="2475196at2"/>
<dbReference type="InterPro" id="IPR010982">
    <property type="entry name" value="Lambda_DNA-bd_dom_sf"/>
</dbReference>
<evidence type="ECO:0000256" key="2">
    <source>
        <dbReference type="ARBA" id="ARBA00023125"/>
    </source>
</evidence>
<evidence type="ECO:0000313" key="5">
    <source>
        <dbReference type="EMBL" id="TGN91964.1"/>
    </source>
</evidence>
<keyword evidence="2" id="KW-0238">DNA-binding</keyword>
<dbReference type="Pfam" id="PF00717">
    <property type="entry name" value="Peptidase_S24"/>
    <property type="match status" value="1"/>
</dbReference>
<dbReference type="InterPro" id="IPR015927">
    <property type="entry name" value="Peptidase_S24_S26A/B/C"/>
</dbReference>
<evidence type="ECO:0000256" key="3">
    <source>
        <dbReference type="ARBA" id="ARBA00023163"/>
    </source>
</evidence>
<dbReference type="AlphaFoldDB" id="A0A4Z1DYJ4"/>
<sequence>MSLLARGRGKASPQDKEALRIISEKIRELLKVQNKKQVDLSRTTGIPASTLTGYVKGTSLPVSENLEKIASFFEIPLSDLDPRYGKSDALEDSKIEFIYKQLDEDFQDTLLEEANRLLVLQSERKRIEKKYTPYTVFDSYAASQSASKGDLVWFDQKLSYDLALWIHTDSLEPKYPKGSVALIKQTFYDTAGAIYAIEYDGQTLIKRVFREAQGIRLVSLNKKYSDKVIPLDEEPRVIGKVIASFLPAREEDL</sequence>
<evidence type="ECO:0000313" key="6">
    <source>
        <dbReference type="Proteomes" id="UP000297986"/>
    </source>
</evidence>
<dbReference type="InterPro" id="IPR039418">
    <property type="entry name" value="LexA-like"/>
</dbReference>
<dbReference type="EMBL" id="SRRP01000001">
    <property type="protein sequence ID" value="TGN91964.1"/>
    <property type="molecule type" value="Genomic_DNA"/>
</dbReference>
<keyword evidence="6" id="KW-1185">Reference proteome</keyword>
<dbReference type="InterPro" id="IPR036286">
    <property type="entry name" value="LexA/Signal_pep-like_sf"/>
</dbReference>
<keyword evidence="1" id="KW-0805">Transcription regulation</keyword>
<dbReference type="PROSITE" id="PS50943">
    <property type="entry name" value="HTH_CROC1"/>
    <property type="match status" value="1"/>
</dbReference>
<evidence type="ECO:0000259" key="4">
    <source>
        <dbReference type="PROSITE" id="PS50943"/>
    </source>
</evidence>
<dbReference type="SMART" id="SM00530">
    <property type="entry name" value="HTH_XRE"/>
    <property type="match status" value="1"/>
</dbReference>
<keyword evidence="3" id="KW-0804">Transcription</keyword>
<dbReference type="SUPFAM" id="SSF51306">
    <property type="entry name" value="LexA/Signal peptidase"/>
    <property type="match status" value="1"/>
</dbReference>
<gene>
    <name evidence="5" type="ORF">E5S68_03175</name>
</gene>
<dbReference type="Gene3D" id="2.10.109.10">
    <property type="entry name" value="Umud Fragment, subunit A"/>
    <property type="match status" value="1"/>
</dbReference>
<feature type="domain" description="HTH cro/C1-type" evidence="4">
    <location>
        <begin position="26"/>
        <end position="80"/>
    </location>
</feature>
<dbReference type="GO" id="GO:0003677">
    <property type="term" value="F:DNA binding"/>
    <property type="evidence" value="ECO:0007669"/>
    <property type="project" value="UniProtKB-KW"/>
</dbReference>
<dbReference type="Gene3D" id="1.10.260.40">
    <property type="entry name" value="lambda repressor-like DNA-binding domains"/>
    <property type="match status" value="1"/>
</dbReference>
<dbReference type="CDD" id="cd00093">
    <property type="entry name" value="HTH_XRE"/>
    <property type="match status" value="1"/>
</dbReference>
<dbReference type="Pfam" id="PF01381">
    <property type="entry name" value="HTH_3"/>
    <property type="match status" value="1"/>
</dbReference>
<dbReference type="PANTHER" id="PTHR40661:SF1">
    <property type="entry name" value="HTH CRO_C1-TYPE DOMAIN-CONTAINING PROTEIN"/>
    <property type="match status" value="1"/>
</dbReference>